<evidence type="ECO:0000313" key="2">
    <source>
        <dbReference type="Proteomes" id="UP000189310"/>
    </source>
</evidence>
<sequence>MTDQLHMASYSVSITEISDDTIRFSLNGVAEDDESRLAVAEDLERIAQHLRSMVAGLEPEQSAVH</sequence>
<dbReference type="EMBL" id="MTLN01000004">
    <property type="protein sequence ID" value="ONN71723.1"/>
    <property type="molecule type" value="Genomic_DNA"/>
</dbReference>
<evidence type="ECO:0000313" key="1">
    <source>
        <dbReference type="EMBL" id="ONN71723.1"/>
    </source>
</evidence>
<organism evidence="1 2">
    <name type="scientific">Pseudomonas oryzihabitans</name>
    <dbReference type="NCBI Taxonomy" id="47885"/>
    <lineage>
        <taxon>Bacteria</taxon>
        <taxon>Pseudomonadati</taxon>
        <taxon>Pseudomonadota</taxon>
        <taxon>Gammaproteobacteria</taxon>
        <taxon>Pseudomonadales</taxon>
        <taxon>Pseudomonadaceae</taxon>
        <taxon>Pseudomonas</taxon>
    </lineage>
</organism>
<accession>A0ABX3ITS4</accession>
<name>A0ABX3ITS4_9PSED</name>
<dbReference type="Proteomes" id="UP000189310">
    <property type="component" value="Unassembled WGS sequence"/>
</dbReference>
<protein>
    <submittedName>
        <fullName evidence="1">Uncharacterized protein</fullName>
    </submittedName>
</protein>
<keyword evidence="2" id="KW-1185">Reference proteome</keyword>
<dbReference type="RefSeq" id="WP_077171705.1">
    <property type="nucleotide sequence ID" value="NZ_MTLN01000004.1"/>
</dbReference>
<proteinExistence type="predicted"/>
<reference evidence="1 2" key="1">
    <citation type="submission" date="2017-01" db="EMBL/GenBank/DDBJ databases">
        <title>Pseudomonas psychrotolerans genome sequencing and assembly.</title>
        <authorList>
            <person name="Vyas B."/>
            <person name="Mayilraj S."/>
        </authorList>
    </citation>
    <scope>NUCLEOTIDE SEQUENCE [LARGE SCALE GENOMIC DNA]</scope>
    <source>
        <strain evidence="1 2">SDS18</strain>
    </source>
</reference>
<gene>
    <name evidence="1" type="ORF">BVL52_08760</name>
</gene>
<comment type="caution">
    <text evidence="1">The sequence shown here is derived from an EMBL/GenBank/DDBJ whole genome shotgun (WGS) entry which is preliminary data.</text>
</comment>